<proteinExistence type="predicted"/>
<dbReference type="AlphaFoldDB" id="A0A8X6XIV7"/>
<comment type="caution">
    <text evidence="1">The sequence shown here is derived from an EMBL/GenBank/DDBJ whole genome shotgun (WGS) entry which is preliminary data.</text>
</comment>
<protein>
    <submittedName>
        <fullName evidence="1">Uncharacterized protein</fullName>
    </submittedName>
</protein>
<accession>A0A8X6XIV7</accession>
<organism evidence="1 2">
    <name type="scientific">Trichonephila inaurata madagascariensis</name>
    <dbReference type="NCBI Taxonomy" id="2747483"/>
    <lineage>
        <taxon>Eukaryota</taxon>
        <taxon>Metazoa</taxon>
        <taxon>Ecdysozoa</taxon>
        <taxon>Arthropoda</taxon>
        <taxon>Chelicerata</taxon>
        <taxon>Arachnida</taxon>
        <taxon>Araneae</taxon>
        <taxon>Araneomorphae</taxon>
        <taxon>Entelegynae</taxon>
        <taxon>Araneoidea</taxon>
        <taxon>Nephilidae</taxon>
        <taxon>Trichonephila</taxon>
        <taxon>Trichonephila inaurata</taxon>
    </lineage>
</organism>
<sequence length="105" mass="12254">MITHHAGCMSLPHCTCARHERRLECRATARSRRRRYSVVPRRKKGYEHLPPRSRCRMSLSCFRVHKDMTGGARPHFGFSAFLTWSVLDVHRDTAPIYGKTIPNYD</sequence>
<dbReference type="Proteomes" id="UP000886998">
    <property type="component" value="Unassembled WGS sequence"/>
</dbReference>
<keyword evidence="2" id="KW-1185">Reference proteome</keyword>
<reference evidence="1" key="1">
    <citation type="submission" date="2020-08" db="EMBL/GenBank/DDBJ databases">
        <title>Multicomponent nature underlies the extraordinary mechanical properties of spider dragline silk.</title>
        <authorList>
            <person name="Kono N."/>
            <person name="Nakamura H."/>
            <person name="Mori M."/>
            <person name="Yoshida Y."/>
            <person name="Ohtoshi R."/>
            <person name="Malay A.D."/>
            <person name="Moran D.A.P."/>
            <person name="Tomita M."/>
            <person name="Numata K."/>
            <person name="Arakawa K."/>
        </authorList>
    </citation>
    <scope>NUCLEOTIDE SEQUENCE</scope>
</reference>
<dbReference type="EMBL" id="BMAV01009874">
    <property type="protein sequence ID" value="GFY54455.1"/>
    <property type="molecule type" value="Genomic_DNA"/>
</dbReference>
<evidence type="ECO:0000313" key="2">
    <source>
        <dbReference type="Proteomes" id="UP000886998"/>
    </source>
</evidence>
<gene>
    <name evidence="1" type="ORF">TNIN_290561</name>
</gene>
<evidence type="ECO:0000313" key="1">
    <source>
        <dbReference type="EMBL" id="GFY54455.1"/>
    </source>
</evidence>
<name>A0A8X6XIV7_9ARAC</name>